<reference evidence="2" key="1">
    <citation type="journal article" date="2019" name="Int. J. Syst. Evol. Microbiol.">
        <title>The Global Catalogue of Microorganisms (GCM) 10K type strain sequencing project: providing services to taxonomists for standard genome sequencing and annotation.</title>
        <authorList>
            <consortium name="The Broad Institute Genomics Platform"/>
            <consortium name="The Broad Institute Genome Sequencing Center for Infectious Disease"/>
            <person name="Wu L."/>
            <person name="Ma J."/>
        </authorList>
    </citation>
    <scope>NUCLEOTIDE SEQUENCE [LARGE SCALE GENOMIC DNA]</scope>
    <source>
        <strain evidence="2">JCM 3369</strain>
    </source>
</reference>
<organism evidence="1 2">
    <name type="scientific">Roseibium aestuarii</name>
    <dbReference type="NCBI Taxonomy" id="2600299"/>
    <lineage>
        <taxon>Bacteria</taxon>
        <taxon>Pseudomonadati</taxon>
        <taxon>Pseudomonadota</taxon>
        <taxon>Alphaproteobacteria</taxon>
        <taxon>Hyphomicrobiales</taxon>
        <taxon>Stappiaceae</taxon>
        <taxon>Roseibium</taxon>
    </lineage>
</organism>
<keyword evidence="2" id="KW-1185">Reference proteome</keyword>
<comment type="caution">
    <text evidence="1">The sequence shown here is derived from an EMBL/GenBank/DDBJ whole genome shotgun (WGS) entry which is preliminary data.</text>
</comment>
<name>A0ABW4JRM7_9HYPH</name>
<protein>
    <submittedName>
        <fullName evidence="1">Uncharacterized protein</fullName>
    </submittedName>
</protein>
<dbReference type="RefSeq" id="WP_188318794.1">
    <property type="nucleotide sequence ID" value="NZ_JBHUFA010000001.1"/>
</dbReference>
<proteinExistence type="predicted"/>
<sequence length="58" mass="6995">MFYFYVREMLRASRFTRFIRPLPDTRPQTPSQGDLARAERARLDHCRRSAGGRFSFWI</sequence>
<evidence type="ECO:0000313" key="2">
    <source>
        <dbReference type="Proteomes" id="UP001597327"/>
    </source>
</evidence>
<accession>A0ABW4JRM7</accession>
<dbReference type="EMBL" id="JBHUFA010000001">
    <property type="protein sequence ID" value="MFD1694719.1"/>
    <property type="molecule type" value="Genomic_DNA"/>
</dbReference>
<gene>
    <name evidence="1" type="ORF">ACFSC7_04270</name>
</gene>
<evidence type="ECO:0000313" key="1">
    <source>
        <dbReference type="EMBL" id="MFD1694719.1"/>
    </source>
</evidence>
<dbReference type="Proteomes" id="UP001597327">
    <property type="component" value="Unassembled WGS sequence"/>
</dbReference>